<dbReference type="InterPro" id="IPR052976">
    <property type="entry name" value="Scoloptoxin-like"/>
</dbReference>
<dbReference type="EMBL" id="MTYJ01000259">
    <property type="protein sequence ID" value="OWA52249.1"/>
    <property type="molecule type" value="Genomic_DNA"/>
</dbReference>
<dbReference type="Pfam" id="PF01607">
    <property type="entry name" value="CBM_14"/>
    <property type="match status" value="1"/>
</dbReference>
<keyword evidence="3" id="KW-1185">Reference proteome</keyword>
<proteinExistence type="predicted"/>
<evidence type="ECO:0000313" key="3">
    <source>
        <dbReference type="Proteomes" id="UP000192578"/>
    </source>
</evidence>
<dbReference type="OrthoDB" id="10052888at2759"/>
<evidence type="ECO:0000313" key="2">
    <source>
        <dbReference type="EMBL" id="OWA52249.1"/>
    </source>
</evidence>
<feature type="domain" description="Chitin-binding type-2" evidence="1">
    <location>
        <begin position="6"/>
        <end position="66"/>
    </location>
</feature>
<dbReference type="GO" id="GO:0008061">
    <property type="term" value="F:chitin binding"/>
    <property type="evidence" value="ECO:0007669"/>
    <property type="project" value="InterPro"/>
</dbReference>
<dbReference type="PROSITE" id="PS50940">
    <property type="entry name" value="CHIT_BIND_II"/>
    <property type="match status" value="1"/>
</dbReference>
<dbReference type="Gene3D" id="2.170.140.10">
    <property type="entry name" value="Chitin binding domain"/>
    <property type="match status" value="1"/>
</dbReference>
<dbReference type="GO" id="GO:0005576">
    <property type="term" value="C:extracellular region"/>
    <property type="evidence" value="ECO:0007669"/>
    <property type="project" value="InterPro"/>
</dbReference>
<dbReference type="SUPFAM" id="SSF57625">
    <property type="entry name" value="Invertebrate chitin-binding proteins"/>
    <property type="match status" value="1"/>
</dbReference>
<dbReference type="AlphaFoldDB" id="A0A9X6RLH8"/>
<dbReference type="SMART" id="SM00494">
    <property type="entry name" value="ChtBD2"/>
    <property type="match status" value="1"/>
</dbReference>
<evidence type="ECO:0000259" key="1">
    <source>
        <dbReference type="PROSITE" id="PS50940"/>
    </source>
</evidence>
<dbReference type="InterPro" id="IPR036508">
    <property type="entry name" value="Chitin-bd_dom_sf"/>
</dbReference>
<accession>A0A9X6RLH8</accession>
<dbReference type="PANTHER" id="PTHR22933">
    <property type="entry name" value="FI18007P1-RELATED"/>
    <property type="match status" value="1"/>
</dbReference>
<organism evidence="2 3">
    <name type="scientific">Hypsibius exemplaris</name>
    <name type="common">Freshwater tardigrade</name>
    <dbReference type="NCBI Taxonomy" id="2072580"/>
    <lineage>
        <taxon>Eukaryota</taxon>
        <taxon>Metazoa</taxon>
        <taxon>Ecdysozoa</taxon>
        <taxon>Tardigrada</taxon>
        <taxon>Eutardigrada</taxon>
        <taxon>Parachela</taxon>
        <taxon>Hypsibioidea</taxon>
        <taxon>Hypsibiidae</taxon>
        <taxon>Hypsibius</taxon>
    </lineage>
</organism>
<comment type="caution">
    <text evidence="2">The sequence shown here is derived from an EMBL/GenBank/DDBJ whole genome shotgun (WGS) entry which is preliminary data.</text>
</comment>
<protein>
    <recommendedName>
        <fullName evidence="1">Chitin-binding type-2 domain-containing protein</fullName>
    </recommendedName>
</protein>
<feature type="non-terminal residue" evidence="2">
    <location>
        <position position="1"/>
    </location>
</feature>
<reference evidence="3" key="1">
    <citation type="submission" date="2017-01" db="EMBL/GenBank/DDBJ databases">
        <title>Comparative genomics of anhydrobiosis in the tardigrade Hypsibius dujardini.</title>
        <authorList>
            <person name="Yoshida Y."/>
            <person name="Koutsovoulos G."/>
            <person name="Laetsch D."/>
            <person name="Stevens L."/>
            <person name="Kumar S."/>
            <person name="Horikawa D."/>
            <person name="Ishino K."/>
            <person name="Komine S."/>
            <person name="Tomita M."/>
            <person name="Blaxter M."/>
            <person name="Arakawa K."/>
        </authorList>
    </citation>
    <scope>NUCLEOTIDE SEQUENCE [LARGE SCALE GENOMIC DNA]</scope>
    <source>
        <strain evidence="3">Z151</strain>
    </source>
</reference>
<name>A0A9X6RLH8_HYPEX</name>
<dbReference type="InterPro" id="IPR002557">
    <property type="entry name" value="Chitin-bd_dom"/>
</dbReference>
<gene>
    <name evidence="2" type="ORF">BV898_16707</name>
</gene>
<dbReference type="Proteomes" id="UP000192578">
    <property type="component" value="Unassembled WGS sequence"/>
</dbReference>
<sequence length="92" mass="10386">IPEPCGFQCANQKQPGFYADLDFKCQGFRRCDPNGVLYSFLCPNTTIFNQITLTCDPLGYNVDCSRSVGFYDFSNARLYHENWPLLGSISAN</sequence>
<dbReference type="PANTHER" id="PTHR22933:SF43">
    <property type="entry name" value="LP10131P"/>
    <property type="match status" value="1"/>
</dbReference>